<keyword evidence="3" id="KW-1185">Reference proteome</keyword>
<feature type="compositionally biased region" description="Low complexity" evidence="1">
    <location>
        <begin position="25"/>
        <end position="43"/>
    </location>
</feature>
<protein>
    <submittedName>
        <fullName evidence="2">Uncharacterized protein</fullName>
    </submittedName>
</protein>
<dbReference type="STRING" id="1194083.BN12_1010009"/>
<feature type="region of interest" description="Disordered" evidence="1">
    <location>
        <begin position="81"/>
        <end position="100"/>
    </location>
</feature>
<comment type="caution">
    <text evidence="2">The sequence shown here is derived from an EMBL/GenBank/DDBJ whole genome shotgun (WGS) entry which is preliminary data.</text>
</comment>
<evidence type="ECO:0000313" key="3">
    <source>
        <dbReference type="Proteomes" id="UP000035721"/>
    </source>
</evidence>
<dbReference type="AlphaFoldDB" id="A0A077LU09"/>
<dbReference type="EMBL" id="CAJB01000004">
    <property type="protein sequence ID" value="CCH76032.1"/>
    <property type="molecule type" value="Genomic_DNA"/>
</dbReference>
<gene>
    <name evidence="2" type="ORF">BN12_1010009</name>
</gene>
<dbReference type="Proteomes" id="UP000035721">
    <property type="component" value="Unassembled WGS sequence"/>
</dbReference>
<proteinExistence type="predicted"/>
<feature type="region of interest" description="Disordered" evidence="1">
    <location>
        <begin position="1"/>
        <end position="45"/>
    </location>
</feature>
<evidence type="ECO:0000256" key="1">
    <source>
        <dbReference type="SAM" id="MobiDB-lite"/>
    </source>
</evidence>
<sequence>MRSVRLPARTPGSDVCRGRARRRPGASARAGASRPGASARPPGWATPFARAEKMLSIAPGDDNYSARAGTLVARAEKMLSIAPGDDNNSARAEVSGGGRR</sequence>
<organism evidence="2 3">
    <name type="scientific">Nostocoides japonicum T1-X7</name>
    <dbReference type="NCBI Taxonomy" id="1194083"/>
    <lineage>
        <taxon>Bacteria</taxon>
        <taxon>Bacillati</taxon>
        <taxon>Actinomycetota</taxon>
        <taxon>Actinomycetes</taxon>
        <taxon>Micrococcales</taxon>
        <taxon>Intrasporangiaceae</taxon>
        <taxon>Nostocoides</taxon>
    </lineage>
</organism>
<evidence type="ECO:0000313" key="2">
    <source>
        <dbReference type="EMBL" id="CCH76032.1"/>
    </source>
</evidence>
<reference evidence="2 3" key="1">
    <citation type="journal article" date="2013" name="ISME J.">
        <title>A metabolic model for members of the genus Tetrasphaera involved in enhanced biological phosphorus removal.</title>
        <authorList>
            <person name="Kristiansen R."/>
            <person name="Nguyen H.T.T."/>
            <person name="Saunders A.M."/>
            <person name="Nielsen J.L."/>
            <person name="Wimmer R."/>
            <person name="Le V.Q."/>
            <person name="McIlroy S.J."/>
            <person name="Petrovski S."/>
            <person name="Seviour R.J."/>
            <person name="Calteau A."/>
            <person name="Nielsen K.L."/>
            <person name="Nielsen P.H."/>
        </authorList>
    </citation>
    <scope>NUCLEOTIDE SEQUENCE [LARGE SCALE GENOMIC DNA]</scope>
    <source>
        <strain evidence="2 3">T1-X7</strain>
    </source>
</reference>
<name>A0A077LU09_9MICO</name>
<accession>A0A077LU09</accession>